<evidence type="ECO:0000313" key="4">
    <source>
        <dbReference type="Proteomes" id="UP001161325"/>
    </source>
</evidence>
<keyword evidence="1" id="KW-0812">Transmembrane</keyword>
<dbReference type="AlphaFoldDB" id="A0AA37V8J2"/>
<name>A0AA37V8J2_9BACT</name>
<feature type="transmembrane region" description="Helical" evidence="1">
    <location>
        <begin position="70"/>
        <end position="89"/>
    </location>
</feature>
<proteinExistence type="predicted"/>
<accession>A0AA37V8J2</accession>
<evidence type="ECO:0000313" key="3">
    <source>
        <dbReference type="EMBL" id="GLC23488.1"/>
    </source>
</evidence>
<evidence type="ECO:0000256" key="1">
    <source>
        <dbReference type="SAM" id="Phobius"/>
    </source>
</evidence>
<keyword evidence="1" id="KW-1133">Transmembrane helix</keyword>
<gene>
    <name evidence="3" type="ORF">rosag_00010</name>
</gene>
<dbReference type="Proteomes" id="UP001161325">
    <property type="component" value="Unassembled WGS sequence"/>
</dbReference>
<reference evidence="3" key="1">
    <citation type="submission" date="2022-08" db="EMBL/GenBank/DDBJ databases">
        <title>Draft genome sequencing of Roseisolibacter agri AW1220.</title>
        <authorList>
            <person name="Tobiishi Y."/>
            <person name="Tonouchi A."/>
        </authorList>
    </citation>
    <scope>NUCLEOTIDE SEQUENCE</scope>
    <source>
        <strain evidence="3">AW1220</strain>
    </source>
</reference>
<dbReference type="Pfam" id="PF05569">
    <property type="entry name" value="Peptidase_M56"/>
    <property type="match status" value="1"/>
</dbReference>
<dbReference type="InterPro" id="IPR008756">
    <property type="entry name" value="Peptidase_M56"/>
</dbReference>
<feature type="transmembrane region" description="Helical" evidence="1">
    <location>
        <begin position="12"/>
        <end position="33"/>
    </location>
</feature>
<feature type="transmembrane region" description="Helical" evidence="1">
    <location>
        <begin position="101"/>
        <end position="126"/>
    </location>
</feature>
<feature type="domain" description="Peptidase M56" evidence="2">
    <location>
        <begin position="97"/>
        <end position="294"/>
    </location>
</feature>
<dbReference type="RefSeq" id="WP_284347925.1">
    <property type="nucleotide sequence ID" value="NZ_BRXS01000001.1"/>
</dbReference>
<dbReference type="PANTHER" id="PTHR34978">
    <property type="entry name" value="POSSIBLE SENSOR-TRANSDUCER PROTEIN BLAR"/>
    <property type="match status" value="1"/>
</dbReference>
<comment type="caution">
    <text evidence="3">The sequence shown here is derived from an EMBL/GenBank/DDBJ whole genome shotgun (WGS) entry which is preliminary data.</text>
</comment>
<evidence type="ECO:0000259" key="2">
    <source>
        <dbReference type="Pfam" id="PF05569"/>
    </source>
</evidence>
<dbReference type="PANTHER" id="PTHR34978:SF3">
    <property type="entry name" value="SLR0241 PROTEIN"/>
    <property type="match status" value="1"/>
</dbReference>
<keyword evidence="1" id="KW-0472">Membrane</keyword>
<dbReference type="CDD" id="cd07341">
    <property type="entry name" value="M56_BlaR1_MecR1_like"/>
    <property type="match status" value="1"/>
</dbReference>
<dbReference type="EMBL" id="BRXS01000001">
    <property type="protein sequence ID" value="GLC23488.1"/>
    <property type="molecule type" value="Genomic_DNA"/>
</dbReference>
<organism evidence="3 4">
    <name type="scientific">Roseisolibacter agri</name>
    <dbReference type="NCBI Taxonomy" id="2014610"/>
    <lineage>
        <taxon>Bacteria</taxon>
        <taxon>Pseudomonadati</taxon>
        <taxon>Gemmatimonadota</taxon>
        <taxon>Gemmatimonadia</taxon>
        <taxon>Gemmatimonadales</taxon>
        <taxon>Gemmatimonadaceae</taxon>
        <taxon>Roseisolibacter</taxon>
    </lineage>
</organism>
<protein>
    <recommendedName>
        <fullName evidence="2">Peptidase M56 domain-containing protein</fullName>
    </recommendedName>
</protein>
<dbReference type="InterPro" id="IPR052173">
    <property type="entry name" value="Beta-lactam_resp_regulator"/>
</dbReference>
<keyword evidence="4" id="KW-1185">Reference proteome</keyword>
<feature type="transmembrane region" description="Helical" evidence="1">
    <location>
        <begin position="45"/>
        <end position="64"/>
    </location>
</feature>
<sequence>MSGGAALGALWNGYVVLLHATLCLGGVTLALPIARRVGPAARAHVHAAALVGMLLVSVLCWLPVGAWGRGVPAPVAAPLLALGAAAMAFPTGEAAARTTATLATALLALWIGGALLVLARMAAGWWSVRAITRRATPVTDRAWTRALRDACTAMGTHQGVELRLSDEVATPLTWGTLDPVILLPSSAAVWPAERRRLALLHELAHVRRLDCVVQALAHVAFAWYWFHPAAWWARRGLRDAREEACDARVLAAGVRPSEYAQCLLDVAAEARGRTLHASASLAMARAPQLHTRVRRVLATRAGAPVHATPTWVSRGVLAAALAWMLLLGSLRLGPDRALLWDALGGDAWPRRAYAAAVLGQSRFPQVRAELRARAADDPHPVVRRLARAAR</sequence>